<dbReference type="AlphaFoldDB" id="A0AAE0DUH7"/>
<comment type="caution">
    <text evidence="2">The sequence shown here is derived from an EMBL/GenBank/DDBJ whole genome shotgun (WGS) entry which is preliminary data.</text>
</comment>
<organism evidence="2 3">
    <name type="scientific">Dipteronia sinensis</name>
    <dbReference type="NCBI Taxonomy" id="43782"/>
    <lineage>
        <taxon>Eukaryota</taxon>
        <taxon>Viridiplantae</taxon>
        <taxon>Streptophyta</taxon>
        <taxon>Embryophyta</taxon>
        <taxon>Tracheophyta</taxon>
        <taxon>Spermatophyta</taxon>
        <taxon>Magnoliopsida</taxon>
        <taxon>eudicotyledons</taxon>
        <taxon>Gunneridae</taxon>
        <taxon>Pentapetalae</taxon>
        <taxon>rosids</taxon>
        <taxon>malvids</taxon>
        <taxon>Sapindales</taxon>
        <taxon>Sapindaceae</taxon>
        <taxon>Hippocastanoideae</taxon>
        <taxon>Acereae</taxon>
        <taxon>Dipteronia</taxon>
    </lineage>
</organism>
<name>A0AAE0DUH7_9ROSI</name>
<reference evidence="2" key="1">
    <citation type="journal article" date="2023" name="Plant J.">
        <title>Genome sequences and population genomics provide insights into the demographic history, inbreeding, and mutation load of two 'living fossil' tree species of Dipteronia.</title>
        <authorList>
            <person name="Feng Y."/>
            <person name="Comes H.P."/>
            <person name="Chen J."/>
            <person name="Zhu S."/>
            <person name="Lu R."/>
            <person name="Zhang X."/>
            <person name="Li P."/>
            <person name="Qiu J."/>
            <person name="Olsen K.M."/>
            <person name="Qiu Y."/>
        </authorList>
    </citation>
    <scope>NUCLEOTIDE SEQUENCE</scope>
    <source>
        <strain evidence="2">NBL</strain>
    </source>
</reference>
<sequence>MAEPQPLPEFSGKRRLEDGERAKSRDRRRAKAQDSGAVETDREETKVTVKIADAIRCDVPVVLKALVGIECQFRVNPPQQVISISSTYDYSAVRPIQPYVDPTSGWFMVGKVNKKQRHIQFGGSIQQVALAKQWIGEYIYSQLIQHAGAQQ</sequence>
<dbReference type="EMBL" id="JANJYJ010000009">
    <property type="protein sequence ID" value="KAK3189128.1"/>
    <property type="molecule type" value="Genomic_DNA"/>
</dbReference>
<evidence type="ECO:0000313" key="3">
    <source>
        <dbReference type="Proteomes" id="UP001281410"/>
    </source>
</evidence>
<dbReference type="Proteomes" id="UP001281410">
    <property type="component" value="Unassembled WGS sequence"/>
</dbReference>
<evidence type="ECO:0000256" key="1">
    <source>
        <dbReference type="SAM" id="MobiDB-lite"/>
    </source>
</evidence>
<protein>
    <submittedName>
        <fullName evidence="2">Uncharacterized protein</fullName>
    </submittedName>
</protein>
<evidence type="ECO:0000313" key="2">
    <source>
        <dbReference type="EMBL" id="KAK3189128.1"/>
    </source>
</evidence>
<proteinExistence type="predicted"/>
<feature type="compositionally biased region" description="Basic and acidic residues" evidence="1">
    <location>
        <begin position="11"/>
        <end position="23"/>
    </location>
</feature>
<keyword evidence="3" id="KW-1185">Reference proteome</keyword>
<gene>
    <name evidence="2" type="ORF">Dsin_028689</name>
</gene>
<feature type="region of interest" description="Disordered" evidence="1">
    <location>
        <begin position="1"/>
        <end position="43"/>
    </location>
</feature>
<accession>A0AAE0DUH7</accession>